<dbReference type="GO" id="GO:0008233">
    <property type="term" value="F:peptidase activity"/>
    <property type="evidence" value="ECO:0007669"/>
    <property type="project" value="UniProtKB-KW"/>
</dbReference>
<accession>A0AAQ3LCR0</accession>
<dbReference type="Pfam" id="PF13365">
    <property type="entry name" value="Trypsin_2"/>
    <property type="match status" value="1"/>
</dbReference>
<keyword evidence="1" id="KW-0378">Hydrolase</keyword>
<dbReference type="EMBL" id="CP136920">
    <property type="protein sequence ID" value="WOO43076.1"/>
    <property type="molecule type" value="Genomic_DNA"/>
</dbReference>
<dbReference type="KEGG" id="puo:RZN69_08215"/>
<sequence length="277" mass="31236">MYLSENAKIRELQKSQAEELIPDPDQRKALVKILNSKVDVVYAPRDGEKEISNSNQNPIGRVAAISSDGYYLTAYHVVDESPFYIEVYEEDPRYTKLVQAAIREKGYLILNQEEQKQFDNKYTYLEGRIVWFDPKNDLSIVKFDRSRTDFFKDIVDAPDDGALLISSSAGGLTWTRSGQSFEDRVGNGDYFAVGKLISIQRRENGRNLLKTNMIARSGMSGGPVATIDGHFCGIITRVHFDYKGEYESCTVNVMSAEEILNIVRQDRESEEGSGGNS</sequence>
<evidence type="ECO:0000313" key="2">
    <source>
        <dbReference type="Proteomes" id="UP001304300"/>
    </source>
</evidence>
<reference evidence="1 2" key="1">
    <citation type="submission" date="2023-10" db="EMBL/GenBank/DDBJ databases">
        <title>Rubellicoccus peritrichatus gen. nov., sp. nov., isolated from an algae of coral reef tank.</title>
        <authorList>
            <person name="Luo J."/>
        </authorList>
    </citation>
    <scope>NUCLEOTIDE SEQUENCE [LARGE SCALE GENOMIC DNA]</scope>
    <source>
        <strain evidence="1 2">CR14</strain>
    </source>
</reference>
<dbReference type="Proteomes" id="UP001304300">
    <property type="component" value="Chromosome"/>
</dbReference>
<name>A0AAQ3LCR0_9BACT</name>
<organism evidence="1 2">
    <name type="scientific">Rubellicoccus peritrichatus</name>
    <dbReference type="NCBI Taxonomy" id="3080537"/>
    <lineage>
        <taxon>Bacteria</taxon>
        <taxon>Pseudomonadati</taxon>
        <taxon>Verrucomicrobiota</taxon>
        <taxon>Opitutia</taxon>
        <taxon>Puniceicoccales</taxon>
        <taxon>Cerasicoccaceae</taxon>
        <taxon>Rubellicoccus</taxon>
    </lineage>
</organism>
<dbReference type="RefSeq" id="WP_317835613.1">
    <property type="nucleotide sequence ID" value="NZ_CP136920.1"/>
</dbReference>
<gene>
    <name evidence="1" type="ORF">RZN69_08215</name>
</gene>
<dbReference type="InterPro" id="IPR043504">
    <property type="entry name" value="Peptidase_S1_PA_chymotrypsin"/>
</dbReference>
<dbReference type="AlphaFoldDB" id="A0AAQ3LCR0"/>
<proteinExistence type="predicted"/>
<dbReference type="InterPro" id="IPR009003">
    <property type="entry name" value="Peptidase_S1_PA"/>
</dbReference>
<dbReference type="Gene3D" id="2.40.10.10">
    <property type="entry name" value="Trypsin-like serine proteases"/>
    <property type="match status" value="2"/>
</dbReference>
<keyword evidence="1" id="KW-0645">Protease</keyword>
<evidence type="ECO:0000313" key="1">
    <source>
        <dbReference type="EMBL" id="WOO43076.1"/>
    </source>
</evidence>
<protein>
    <submittedName>
        <fullName evidence="1">Serine protease</fullName>
    </submittedName>
</protein>
<dbReference type="GO" id="GO:0006508">
    <property type="term" value="P:proteolysis"/>
    <property type="evidence" value="ECO:0007669"/>
    <property type="project" value="UniProtKB-KW"/>
</dbReference>
<dbReference type="SUPFAM" id="SSF50494">
    <property type="entry name" value="Trypsin-like serine proteases"/>
    <property type="match status" value="1"/>
</dbReference>
<keyword evidence="2" id="KW-1185">Reference proteome</keyword>